<dbReference type="Gene3D" id="6.10.340.10">
    <property type="match status" value="1"/>
</dbReference>
<protein>
    <recommendedName>
        <fullName evidence="2">diguanylate cyclase</fullName>
        <ecNumber evidence="2">2.7.7.65</ecNumber>
    </recommendedName>
</protein>
<evidence type="ECO:0000256" key="3">
    <source>
        <dbReference type="ARBA" id="ARBA00034247"/>
    </source>
</evidence>
<keyword evidence="4" id="KW-0472">Membrane</keyword>
<keyword evidence="4" id="KW-1133">Transmembrane helix</keyword>
<dbReference type="Gene3D" id="3.30.70.270">
    <property type="match status" value="1"/>
</dbReference>
<feature type="domain" description="HAMP" evidence="6">
    <location>
        <begin position="336"/>
        <end position="388"/>
    </location>
</feature>
<dbReference type="CDD" id="cd06225">
    <property type="entry name" value="HAMP"/>
    <property type="match status" value="1"/>
</dbReference>
<dbReference type="SMART" id="SM00267">
    <property type="entry name" value="GGDEF"/>
    <property type="match status" value="1"/>
</dbReference>
<feature type="domain" description="GGDEF" evidence="7">
    <location>
        <begin position="435"/>
        <end position="562"/>
    </location>
</feature>
<feature type="chain" id="PRO_5020343912" description="diguanylate cyclase" evidence="5">
    <location>
        <begin position="21"/>
        <end position="562"/>
    </location>
</feature>
<dbReference type="SUPFAM" id="SSF158472">
    <property type="entry name" value="HAMP domain-like"/>
    <property type="match status" value="1"/>
</dbReference>
<proteinExistence type="predicted"/>
<dbReference type="GO" id="GO:0043709">
    <property type="term" value="P:cell adhesion involved in single-species biofilm formation"/>
    <property type="evidence" value="ECO:0007669"/>
    <property type="project" value="TreeGrafter"/>
</dbReference>
<dbReference type="EC" id="2.7.7.65" evidence="2"/>
<gene>
    <name evidence="8" type="ORF">DFP85_10369</name>
</gene>
<dbReference type="Pfam" id="PF00672">
    <property type="entry name" value="HAMP"/>
    <property type="match status" value="1"/>
</dbReference>
<organism evidence="8 9">
    <name type="scientific">Halomonas ventosae</name>
    <dbReference type="NCBI Taxonomy" id="229007"/>
    <lineage>
        <taxon>Bacteria</taxon>
        <taxon>Pseudomonadati</taxon>
        <taxon>Pseudomonadota</taxon>
        <taxon>Gammaproteobacteria</taxon>
        <taxon>Oceanospirillales</taxon>
        <taxon>Halomonadaceae</taxon>
        <taxon>Halomonas</taxon>
    </lineage>
</organism>
<dbReference type="Pfam" id="PF00990">
    <property type="entry name" value="GGDEF"/>
    <property type="match status" value="1"/>
</dbReference>
<dbReference type="InterPro" id="IPR043128">
    <property type="entry name" value="Rev_trsase/Diguanyl_cyclase"/>
</dbReference>
<evidence type="ECO:0000256" key="1">
    <source>
        <dbReference type="ARBA" id="ARBA00001946"/>
    </source>
</evidence>
<dbReference type="Proteomes" id="UP000295212">
    <property type="component" value="Unassembled WGS sequence"/>
</dbReference>
<dbReference type="SUPFAM" id="SSF55073">
    <property type="entry name" value="Nucleotide cyclase"/>
    <property type="match status" value="1"/>
</dbReference>
<dbReference type="SMART" id="SM00304">
    <property type="entry name" value="HAMP"/>
    <property type="match status" value="1"/>
</dbReference>
<evidence type="ECO:0000256" key="2">
    <source>
        <dbReference type="ARBA" id="ARBA00012528"/>
    </source>
</evidence>
<evidence type="ECO:0000313" key="8">
    <source>
        <dbReference type="EMBL" id="TDR56557.1"/>
    </source>
</evidence>
<dbReference type="PANTHER" id="PTHR45138">
    <property type="entry name" value="REGULATORY COMPONENTS OF SENSORY TRANSDUCTION SYSTEM"/>
    <property type="match status" value="1"/>
</dbReference>
<comment type="caution">
    <text evidence="8">The sequence shown here is derived from an EMBL/GenBank/DDBJ whole genome shotgun (WGS) entry which is preliminary data.</text>
</comment>
<evidence type="ECO:0000256" key="4">
    <source>
        <dbReference type="SAM" id="Phobius"/>
    </source>
</evidence>
<dbReference type="CDD" id="cd18773">
    <property type="entry name" value="PDC1_HK_sensor"/>
    <property type="match status" value="1"/>
</dbReference>
<dbReference type="InterPro" id="IPR029787">
    <property type="entry name" value="Nucleotide_cyclase"/>
</dbReference>
<dbReference type="GO" id="GO:0007165">
    <property type="term" value="P:signal transduction"/>
    <property type="evidence" value="ECO:0007669"/>
    <property type="project" value="InterPro"/>
</dbReference>
<name>A0A4R6ZUP2_9GAMM</name>
<dbReference type="PROSITE" id="PS50887">
    <property type="entry name" value="GGDEF"/>
    <property type="match status" value="1"/>
</dbReference>
<dbReference type="GO" id="GO:0052621">
    <property type="term" value="F:diguanylate cyclase activity"/>
    <property type="evidence" value="ECO:0007669"/>
    <property type="project" value="UniProtKB-EC"/>
</dbReference>
<dbReference type="OrthoDB" id="5496380at2"/>
<keyword evidence="4" id="KW-0812">Transmembrane</keyword>
<sequence length="562" mass="63432">MSLKTRFLLLAACLVLLASAAAWTVFHRITEGIIEQWGERVAAIQVQYDGGRLLQPLEREIALARQMADSIVLQRWARDPDDPALEAQAFAEMESFRRNFSDNSYFVALRDSGGYYHNNAANDYGEARLRYRLRVDRPADAWFFRLIEEGRDFHLNVNPDVELGVTKLWIDVLMRDADGEILGVVGTGMELEGFLQEVVDIQQPGITTLFVDYNGAIQLYRDRRLIDYASFVKPEGQKRTLDLLVDLPRDAEALFGMMRELREAPDQSPNVRTEFVTVEGKRHLAGVAFLPALGWFEVTLLDLEVLMPLDGFTPVAVVFVLTLLVTLLVFHLALRRQLLVPIAALEAAMQRVKQGDMSPSELPRGRGEMGRLMRHFHSMAEAIQRHTRDLEERVRERTEELEAVAIRDVLTGLMNRRGMQQWLEEQILRAAREGSHFGLIWLDLDRFKELNDGLGHAAGDQALVRVAEALRHGLRPYDRASRWGGDEFLVLLSPCDEPTLTRVAERLRQAVASIEVEGTAVTISVGACLAVPGEDLDSLLKRADEALYQAKAEGRNRARVAI</sequence>
<dbReference type="RefSeq" id="WP_133634878.1">
    <property type="nucleotide sequence ID" value="NZ_SNZJ01000003.1"/>
</dbReference>
<dbReference type="InterPro" id="IPR000160">
    <property type="entry name" value="GGDEF_dom"/>
</dbReference>
<dbReference type="GO" id="GO:0005886">
    <property type="term" value="C:plasma membrane"/>
    <property type="evidence" value="ECO:0007669"/>
    <property type="project" value="TreeGrafter"/>
</dbReference>
<dbReference type="InterPro" id="IPR050469">
    <property type="entry name" value="Diguanylate_Cyclase"/>
</dbReference>
<evidence type="ECO:0000259" key="6">
    <source>
        <dbReference type="PROSITE" id="PS50885"/>
    </source>
</evidence>
<evidence type="ECO:0000259" key="7">
    <source>
        <dbReference type="PROSITE" id="PS50887"/>
    </source>
</evidence>
<evidence type="ECO:0000256" key="5">
    <source>
        <dbReference type="SAM" id="SignalP"/>
    </source>
</evidence>
<dbReference type="PANTHER" id="PTHR45138:SF9">
    <property type="entry name" value="DIGUANYLATE CYCLASE DGCM-RELATED"/>
    <property type="match status" value="1"/>
</dbReference>
<dbReference type="NCBIfam" id="TIGR00254">
    <property type="entry name" value="GGDEF"/>
    <property type="match status" value="1"/>
</dbReference>
<dbReference type="EMBL" id="SNZJ01000003">
    <property type="protein sequence ID" value="TDR56557.1"/>
    <property type="molecule type" value="Genomic_DNA"/>
</dbReference>
<comment type="cofactor">
    <cofactor evidence="1">
        <name>Mg(2+)</name>
        <dbReference type="ChEBI" id="CHEBI:18420"/>
    </cofactor>
</comment>
<dbReference type="AlphaFoldDB" id="A0A4R6ZUP2"/>
<dbReference type="PROSITE" id="PS50885">
    <property type="entry name" value="HAMP"/>
    <property type="match status" value="1"/>
</dbReference>
<dbReference type="FunFam" id="3.30.70.270:FF:000001">
    <property type="entry name" value="Diguanylate cyclase domain protein"/>
    <property type="match status" value="1"/>
</dbReference>
<dbReference type="CDD" id="cd01949">
    <property type="entry name" value="GGDEF"/>
    <property type="match status" value="1"/>
</dbReference>
<dbReference type="InterPro" id="IPR003660">
    <property type="entry name" value="HAMP_dom"/>
</dbReference>
<evidence type="ECO:0000313" key="9">
    <source>
        <dbReference type="Proteomes" id="UP000295212"/>
    </source>
</evidence>
<comment type="catalytic activity">
    <reaction evidence="3">
        <text>2 GTP = 3',3'-c-di-GMP + 2 diphosphate</text>
        <dbReference type="Rhea" id="RHEA:24898"/>
        <dbReference type="ChEBI" id="CHEBI:33019"/>
        <dbReference type="ChEBI" id="CHEBI:37565"/>
        <dbReference type="ChEBI" id="CHEBI:58805"/>
        <dbReference type="EC" id="2.7.7.65"/>
    </reaction>
</comment>
<feature type="transmembrane region" description="Helical" evidence="4">
    <location>
        <begin position="311"/>
        <end position="334"/>
    </location>
</feature>
<keyword evidence="5" id="KW-0732">Signal</keyword>
<feature type="signal peptide" evidence="5">
    <location>
        <begin position="1"/>
        <end position="20"/>
    </location>
</feature>
<dbReference type="GO" id="GO:1902201">
    <property type="term" value="P:negative regulation of bacterial-type flagellum-dependent cell motility"/>
    <property type="evidence" value="ECO:0007669"/>
    <property type="project" value="TreeGrafter"/>
</dbReference>
<accession>A0A4R6ZUP2</accession>
<reference evidence="8 9" key="1">
    <citation type="submission" date="2019-03" db="EMBL/GenBank/DDBJ databases">
        <title>Genomic Encyclopedia of Type Strains, Phase III (KMG-III): the genomes of soil and plant-associated and newly described type strains.</title>
        <authorList>
            <person name="Whitman W."/>
        </authorList>
    </citation>
    <scope>NUCLEOTIDE SEQUENCE [LARGE SCALE GENOMIC DNA]</scope>
    <source>
        <strain evidence="8 9">CECT 5797</strain>
    </source>
</reference>